<keyword evidence="2" id="KW-1185">Reference proteome</keyword>
<dbReference type="EMBL" id="BONH01000021">
    <property type="protein sequence ID" value="GIF99404.1"/>
    <property type="molecule type" value="Genomic_DNA"/>
</dbReference>
<dbReference type="Proteomes" id="UP000659904">
    <property type="component" value="Unassembled WGS sequence"/>
</dbReference>
<dbReference type="AlphaFoldDB" id="A0A8J3KF24"/>
<protein>
    <submittedName>
        <fullName evidence="1">Uncharacterized protein</fullName>
    </submittedName>
</protein>
<name>A0A8J3KF24_9ACTN</name>
<comment type="caution">
    <text evidence="1">The sequence shown here is derived from an EMBL/GenBank/DDBJ whole genome shotgun (WGS) entry which is preliminary data.</text>
</comment>
<reference evidence="1 2" key="1">
    <citation type="submission" date="2021-01" db="EMBL/GenBank/DDBJ databases">
        <title>Whole genome shotgun sequence of Catellatospora citrea NBRC 14495.</title>
        <authorList>
            <person name="Komaki H."/>
            <person name="Tamura T."/>
        </authorList>
    </citation>
    <scope>NUCLEOTIDE SEQUENCE [LARGE SCALE GENOMIC DNA]</scope>
    <source>
        <strain evidence="1 2">NBRC 14495</strain>
    </source>
</reference>
<sequence length="207" mass="22132">MLIGGTTAVLTAEAVQAAYGHRAQAQPWQAHSVPRFDPLAAARETEFYRTHPPATGLWEIAQPSDQPGLPDRHRRWTIAWVPASDDYGICFATPAPGRPAGSGCFELPTRPSDTGLIAAFWTADVGLLDLLGIAPAGVDSVEALAIEGTRATTTRIVAVDRGPELPPVRLFVLIPQRVGGRLGQVQLIGRDAVGQIVARRTFEDQGL</sequence>
<evidence type="ECO:0000313" key="1">
    <source>
        <dbReference type="EMBL" id="GIF99404.1"/>
    </source>
</evidence>
<accession>A0A8J3KF24</accession>
<proteinExistence type="predicted"/>
<evidence type="ECO:0000313" key="2">
    <source>
        <dbReference type="Proteomes" id="UP000659904"/>
    </source>
</evidence>
<gene>
    <name evidence="1" type="ORF">Cci01nite_44980</name>
</gene>
<organism evidence="1 2">
    <name type="scientific">Catellatospora citrea</name>
    <dbReference type="NCBI Taxonomy" id="53366"/>
    <lineage>
        <taxon>Bacteria</taxon>
        <taxon>Bacillati</taxon>
        <taxon>Actinomycetota</taxon>
        <taxon>Actinomycetes</taxon>
        <taxon>Micromonosporales</taxon>
        <taxon>Micromonosporaceae</taxon>
        <taxon>Catellatospora</taxon>
    </lineage>
</organism>